<dbReference type="EMBL" id="JASNQZ010000006">
    <property type="protein sequence ID" value="KAL0955444.1"/>
    <property type="molecule type" value="Genomic_DNA"/>
</dbReference>
<evidence type="ECO:0000313" key="2">
    <source>
        <dbReference type="Proteomes" id="UP001556367"/>
    </source>
</evidence>
<organism evidence="1 2">
    <name type="scientific">Hohenbuehelia grisea</name>
    <dbReference type="NCBI Taxonomy" id="104357"/>
    <lineage>
        <taxon>Eukaryota</taxon>
        <taxon>Fungi</taxon>
        <taxon>Dikarya</taxon>
        <taxon>Basidiomycota</taxon>
        <taxon>Agaricomycotina</taxon>
        <taxon>Agaricomycetes</taxon>
        <taxon>Agaricomycetidae</taxon>
        <taxon>Agaricales</taxon>
        <taxon>Pleurotineae</taxon>
        <taxon>Pleurotaceae</taxon>
        <taxon>Hohenbuehelia</taxon>
    </lineage>
</organism>
<gene>
    <name evidence="1" type="ORF">HGRIS_001686</name>
</gene>
<comment type="caution">
    <text evidence="1">The sequence shown here is derived from an EMBL/GenBank/DDBJ whole genome shotgun (WGS) entry which is preliminary data.</text>
</comment>
<sequence>MFTGSDGPDEPEAHTMERHLERYDFSLSNPAGPGHDTHVVPTNEDGSPIRPADTLEGITDALQLGLVHLPETLENLEIKACVDASVLTMSESWGFEYRDEICLVQWLAQHLPHFRTFQSKRCAGWRKVQPGDGGYDWMGPPRPLLVDSTGYKRVRRAMKRQDRKDEDFRRRLSMPITAILGRTTFNSTSRNTEFDIPSLAC</sequence>
<evidence type="ECO:0000313" key="1">
    <source>
        <dbReference type="EMBL" id="KAL0955444.1"/>
    </source>
</evidence>
<name>A0ABR3JI80_9AGAR</name>
<dbReference type="Proteomes" id="UP001556367">
    <property type="component" value="Unassembled WGS sequence"/>
</dbReference>
<accession>A0ABR3JI80</accession>
<reference evidence="2" key="1">
    <citation type="submission" date="2024-06" db="EMBL/GenBank/DDBJ databases">
        <title>Multi-omics analyses provide insights into the biosynthesis of the anticancer antibiotic pleurotin in Hohenbuehelia grisea.</title>
        <authorList>
            <person name="Weaver J.A."/>
            <person name="Alberti F."/>
        </authorList>
    </citation>
    <scope>NUCLEOTIDE SEQUENCE [LARGE SCALE GENOMIC DNA]</scope>
    <source>
        <strain evidence="2">T-177</strain>
    </source>
</reference>
<protein>
    <submittedName>
        <fullName evidence="1">Uncharacterized protein</fullName>
    </submittedName>
</protein>
<proteinExistence type="predicted"/>
<keyword evidence="2" id="KW-1185">Reference proteome</keyword>